<dbReference type="Pfam" id="PF01584">
    <property type="entry name" value="CheW"/>
    <property type="match status" value="1"/>
</dbReference>
<evidence type="ECO:0000313" key="3">
    <source>
        <dbReference type="EMBL" id="SDY27452.1"/>
    </source>
</evidence>
<sequence>MTIEYSGLPGASFETEPPTDQAERMPAALPVLGAMIGGERWLISLRDLGEVLPVPRIVAVYWTQPWFRGIIRVRSGFYALCDLAQYMGGNASLVGAKTRVLLMAPHSGVNCAILADSMLGFRNLSEFACQSDHHDTRSFVSGVYDDRQGRTWHMLNPSILLQLESFLQIAK</sequence>
<feature type="domain" description="CheW-like" evidence="2">
    <location>
        <begin position="28"/>
        <end position="166"/>
    </location>
</feature>
<name>A0A1H3IIG0_9PROT</name>
<dbReference type="InterPro" id="IPR002545">
    <property type="entry name" value="CheW-lke_dom"/>
</dbReference>
<reference evidence="3 4" key="1">
    <citation type="submission" date="2016-10" db="EMBL/GenBank/DDBJ databases">
        <authorList>
            <person name="de Groot N.N."/>
        </authorList>
    </citation>
    <scope>NUCLEOTIDE SEQUENCE [LARGE SCALE GENOMIC DNA]</scope>
    <source>
        <strain evidence="3 4">Nm1</strain>
    </source>
</reference>
<evidence type="ECO:0000259" key="2">
    <source>
        <dbReference type="PROSITE" id="PS50851"/>
    </source>
</evidence>
<gene>
    <name evidence="3" type="ORF">SAMN05421881_10272</name>
</gene>
<dbReference type="PROSITE" id="PS50851">
    <property type="entry name" value="CHEW"/>
    <property type="match status" value="1"/>
</dbReference>
<evidence type="ECO:0000313" key="4">
    <source>
        <dbReference type="Proteomes" id="UP000198640"/>
    </source>
</evidence>
<accession>A0A1H3IIG0</accession>
<dbReference type="EMBL" id="FNOY01000027">
    <property type="protein sequence ID" value="SDY27452.1"/>
    <property type="molecule type" value="Genomic_DNA"/>
</dbReference>
<dbReference type="OrthoDB" id="5298045at2"/>
<dbReference type="STRING" id="44576.SAMN05421881_10272"/>
<dbReference type="SMART" id="SM00260">
    <property type="entry name" value="CheW"/>
    <property type="match status" value="1"/>
</dbReference>
<dbReference type="InterPro" id="IPR036061">
    <property type="entry name" value="CheW-like_dom_sf"/>
</dbReference>
<dbReference type="Gene3D" id="2.30.30.40">
    <property type="entry name" value="SH3 Domains"/>
    <property type="match status" value="1"/>
</dbReference>
<dbReference type="SUPFAM" id="SSF50341">
    <property type="entry name" value="CheW-like"/>
    <property type="match status" value="1"/>
</dbReference>
<feature type="region of interest" description="Disordered" evidence="1">
    <location>
        <begin position="1"/>
        <end position="20"/>
    </location>
</feature>
<keyword evidence="4" id="KW-1185">Reference proteome</keyword>
<protein>
    <submittedName>
        <fullName evidence="3">Twitching motility protein PilI</fullName>
    </submittedName>
</protein>
<dbReference type="Gene3D" id="2.40.50.180">
    <property type="entry name" value="CheA-289, Domain 4"/>
    <property type="match status" value="1"/>
</dbReference>
<dbReference type="Proteomes" id="UP000198640">
    <property type="component" value="Unassembled WGS sequence"/>
</dbReference>
<dbReference type="AlphaFoldDB" id="A0A1H3IIG0"/>
<organism evidence="3 4">
    <name type="scientific">Nitrosomonas halophila</name>
    <dbReference type="NCBI Taxonomy" id="44576"/>
    <lineage>
        <taxon>Bacteria</taxon>
        <taxon>Pseudomonadati</taxon>
        <taxon>Pseudomonadota</taxon>
        <taxon>Betaproteobacteria</taxon>
        <taxon>Nitrosomonadales</taxon>
        <taxon>Nitrosomonadaceae</taxon>
        <taxon>Nitrosomonas</taxon>
    </lineage>
</organism>
<dbReference type="GO" id="GO:0006935">
    <property type="term" value="P:chemotaxis"/>
    <property type="evidence" value="ECO:0007669"/>
    <property type="project" value="InterPro"/>
</dbReference>
<proteinExistence type="predicted"/>
<evidence type="ECO:0000256" key="1">
    <source>
        <dbReference type="SAM" id="MobiDB-lite"/>
    </source>
</evidence>
<dbReference type="GO" id="GO:0007165">
    <property type="term" value="P:signal transduction"/>
    <property type="evidence" value="ECO:0007669"/>
    <property type="project" value="InterPro"/>
</dbReference>